<dbReference type="FunFam" id="3.40.80.10:FF:000001">
    <property type="entry name" value="Peptidoglycan recognition protein 1"/>
    <property type="match status" value="1"/>
</dbReference>
<dbReference type="InterPro" id="IPR036505">
    <property type="entry name" value="Amidase/PGRP_sf"/>
</dbReference>
<dbReference type="InterPro" id="IPR006619">
    <property type="entry name" value="PGRP_domain_met/bac"/>
</dbReference>
<name>A0A834MHN3_RHYFE</name>
<dbReference type="GO" id="GO:0045087">
    <property type="term" value="P:innate immune response"/>
    <property type="evidence" value="ECO:0007669"/>
    <property type="project" value="UniProtKB-KW"/>
</dbReference>
<dbReference type="CDD" id="cd06583">
    <property type="entry name" value="PGRP"/>
    <property type="match status" value="1"/>
</dbReference>
<comment type="caution">
    <text evidence="12">The sequence shown here is derived from an EMBL/GenBank/DDBJ whole genome shotgun (WGS) entry which is preliminary data.</text>
</comment>
<dbReference type="Pfam" id="PF01510">
    <property type="entry name" value="Amidase_2"/>
    <property type="match status" value="1"/>
</dbReference>
<accession>A0A834MHN3</accession>
<organism evidence="12 13">
    <name type="scientific">Rhynchophorus ferrugineus</name>
    <name type="common">Red palm weevil</name>
    <name type="synonym">Curculio ferrugineus</name>
    <dbReference type="NCBI Taxonomy" id="354439"/>
    <lineage>
        <taxon>Eukaryota</taxon>
        <taxon>Metazoa</taxon>
        <taxon>Ecdysozoa</taxon>
        <taxon>Arthropoda</taxon>
        <taxon>Hexapoda</taxon>
        <taxon>Insecta</taxon>
        <taxon>Pterygota</taxon>
        <taxon>Neoptera</taxon>
        <taxon>Endopterygota</taxon>
        <taxon>Coleoptera</taxon>
        <taxon>Polyphaga</taxon>
        <taxon>Cucujiformia</taxon>
        <taxon>Curculionidae</taxon>
        <taxon>Dryophthorinae</taxon>
        <taxon>Rhynchophorus</taxon>
    </lineage>
</organism>
<comment type="function">
    <text evidence="6">Peptidoglycan-recognition protein probably involved in innate immunity by binding to peptidoglycans (PGN) of bacteria and activating the prophenoloxidase (proPO) cascade immune response. Binds to 1,3-beta-D-glucan and PGN.</text>
</comment>
<dbReference type="GO" id="GO:0009253">
    <property type="term" value="P:peptidoglycan catabolic process"/>
    <property type="evidence" value="ECO:0007669"/>
    <property type="project" value="InterPro"/>
</dbReference>
<protein>
    <recommendedName>
        <fullName evidence="7">Peptidoglycan-recognition protein</fullName>
    </recommendedName>
</protein>
<dbReference type="SMART" id="SM00701">
    <property type="entry name" value="PGRP"/>
    <property type="match status" value="1"/>
</dbReference>
<evidence type="ECO:0000256" key="6">
    <source>
        <dbReference type="ARBA" id="ARBA00057187"/>
    </source>
</evidence>
<evidence type="ECO:0000256" key="4">
    <source>
        <dbReference type="ARBA" id="ARBA00022859"/>
    </source>
</evidence>
<evidence type="ECO:0000256" key="1">
    <source>
        <dbReference type="ARBA" id="ARBA00007553"/>
    </source>
</evidence>
<evidence type="ECO:0000313" key="13">
    <source>
        <dbReference type="Proteomes" id="UP000625711"/>
    </source>
</evidence>
<dbReference type="PANTHER" id="PTHR11022">
    <property type="entry name" value="PEPTIDOGLYCAN RECOGNITION PROTEIN"/>
    <property type="match status" value="1"/>
</dbReference>
<feature type="domain" description="N-acetylmuramoyl-L-alanine amidase" evidence="10">
    <location>
        <begin position="38"/>
        <end position="175"/>
    </location>
</feature>
<evidence type="ECO:0000256" key="7">
    <source>
        <dbReference type="PIRNR" id="PIRNR037945"/>
    </source>
</evidence>
<feature type="disulfide bond" evidence="8">
    <location>
        <begin position="26"/>
        <end position="149"/>
    </location>
</feature>
<keyword evidence="13" id="KW-1185">Reference proteome</keyword>
<evidence type="ECO:0000259" key="11">
    <source>
        <dbReference type="SMART" id="SM00701"/>
    </source>
</evidence>
<dbReference type="GO" id="GO:0008745">
    <property type="term" value="F:N-acetylmuramoyl-L-alanine amidase activity"/>
    <property type="evidence" value="ECO:0007669"/>
    <property type="project" value="InterPro"/>
</dbReference>
<evidence type="ECO:0000256" key="3">
    <source>
        <dbReference type="ARBA" id="ARBA00022729"/>
    </source>
</evidence>
<dbReference type="SMR" id="A0A834MHN3"/>
<feature type="domain" description="Peptidoglycan recognition protein family" evidence="11">
    <location>
        <begin position="27"/>
        <end position="169"/>
    </location>
</feature>
<dbReference type="GO" id="GO:0008270">
    <property type="term" value="F:zinc ion binding"/>
    <property type="evidence" value="ECO:0007669"/>
    <property type="project" value="InterPro"/>
</dbReference>
<dbReference type="Gene3D" id="3.40.80.10">
    <property type="entry name" value="Peptidoglycan recognition protein-like"/>
    <property type="match status" value="1"/>
</dbReference>
<proteinExistence type="inferred from homology"/>
<keyword evidence="2 7" id="KW-0399">Innate immunity</keyword>
<comment type="similarity">
    <text evidence="1 7">Belongs to the N-acetylmuramoyl-L-alanine amidase 2 family.</text>
</comment>
<keyword evidence="5 8" id="KW-1015">Disulfide bond</keyword>
<feature type="chain" id="PRO_5032971832" description="Peptidoglycan-recognition protein" evidence="9">
    <location>
        <begin position="21"/>
        <end position="192"/>
    </location>
</feature>
<evidence type="ECO:0000256" key="9">
    <source>
        <dbReference type="SAM" id="SignalP"/>
    </source>
</evidence>
<feature type="disulfide bond" evidence="8">
    <location>
        <begin position="63"/>
        <end position="69"/>
    </location>
</feature>
<dbReference type="PANTHER" id="PTHR11022:SF74">
    <property type="entry name" value="PEPTIDOGLYCAN-RECOGNITION PROTEIN SA"/>
    <property type="match status" value="1"/>
</dbReference>
<dbReference type="InterPro" id="IPR017331">
    <property type="entry name" value="Peptidoglycan_recognition"/>
</dbReference>
<dbReference type="SMART" id="SM00644">
    <property type="entry name" value="Ami_2"/>
    <property type="match status" value="1"/>
</dbReference>
<dbReference type="GO" id="GO:0042834">
    <property type="term" value="F:peptidoglycan binding"/>
    <property type="evidence" value="ECO:0007669"/>
    <property type="project" value="InterPro"/>
</dbReference>
<sequence length="192" mass="21157">MGKYFVVVLLCVWQIGLNIAELPSVCPEIVSKQSWNASAPVGVDYLIVPVKNVIIHHTVSDECLTKEDCATLLQNIQNFHIDQMEFHDIGYNFLIGGDGRVYEGAGWHKVGAHTRGYNSRSLGIAFIGDYSSKLPSPNMIEAAKSLLKCGVEIGEIDLNYVAFGGRQVSATASPGNKLYRELRTWPHYTSSP</sequence>
<reference evidence="12" key="1">
    <citation type="submission" date="2020-08" db="EMBL/GenBank/DDBJ databases">
        <title>Genome sequencing and assembly of the red palm weevil Rhynchophorus ferrugineus.</title>
        <authorList>
            <person name="Dias G.B."/>
            <person name="Bergman C.M."/>
            <person name="Manee M."/>
        </authorList>
    </citation>
    <scope>NUCLEOTIDE SEQUENCE</scope>
    <source>
        <strain evidence="12">AA-2017</strain>
        <tissue evidence="12">Whole larva</tissue>
    </source>
</reference>
<dbReference type="OrthoDB" id="10001926at2759"/>
<dbReference type="InterPro" id="IPR015510">
    <property type="entry name" value="PGRP"/>
</dbReference>
<dbReference type="AlphaFoldDB" id="A0A834MHN3"/>
<dbReference type="InterPro" id="IPR002502">
    <property type="entry name" value="Amidase_domain"/>
</dbReference>
<evidence type="ECO:0000313" key="12">
    <source>
        <dbReference type="EMBL" id="KAF7282616.1"/>
    </source>
</evidence>
<gene>
    <name evidence="12" type="ORF">GWI33_002335</name>
</gene>
<keyword evidence="4 7" id="KW-0391">Immunity</keyword>
<feature type="signal peptide" evidence="9">
    <location>
        <begin position="1"/>
        <end position="20"/>
    </location>
</feature>
<evidence type="ECO:0000256" key="5">
    <source>
        <dbReference type="ARBA" id="ARBA00023157"/>
    </source>
</evidence>
<evidence type="ECO:0000256" key="2">
    <source>
        <dbReference type="ARBA" id="ARBA00022588"/>
    </source>
</evidence>
<evidence type="ECO:0000256" key="8">
    <source>
        <dbReference type="PIRSR" id="PIRSR037945-1"/>
    </source>
</evidence>
<dbReference type="EMBL" id="JAACXV010000164">
    <property type="protein sequence ID" value="KAF7282616.1"/>
    <property type="molecule type" value="Genomic_DNA"/>
</dbReference>
<dbReference type="PIRSF" id="PIRSF037945">
    <property type="entry name" value="PGRPs"/>
    <property type="match status" value="1"/>
</dbReference>
<keyword evidence="3 9" id="KW-0732">Signal</keyword>
<dbReference type="SUPFAM" id="SSF55846">
    <property type="entry name" value="N-acetylmuramoyl-L-alanine amidase-like"/>
    <property type="match status" value="1"/>
</dbReference>
<dbReference type="Proteomes" id="UP000625711">
    <property type="component" value="Unassembled WGS sequence"/>
</dbReference>
<evidence type="ECO:0000259" key="10">
    <source>
        <dbReference type="SMART" id="SM00644"/>
    </source>
</evidence>